<feature type="region of interest" description="Disordered" evidence="1">
    <location>
        <begin position="921"/>
        <end position="941"/>
    </location>
</feature>
<gene>
    <name evidence="2" type="ORF">CSUI_003860</name>
</gene>
<sequence>MKGTGRNTQKLISVNERGFSSFLLRYSSGMLLRRRKRRKRSLHTEVLFPSFSASLTPKSFFFFSSSSHSPFTCLPLSSTSFYQSSFRSSLGCPLSSSCETSSFLETTAPSFSGSSSIFYPSSSSRSFSSPSYSSLPFFLPSSLSSSSPFSSFPSVGLPSSSCSSSSSSPFSLSYQTRLFSGGSRQARRKKRGRRGKKEEPRRESRPSRRKQVEIERKVKNPFEYEKQRDGIELIKKGAIFSPEGCDSWKLAVLICALNKFGYAKDRDLLLRYAEQAYSLSASMYPRHASLVLNVLARHNLLHLELLETLGSHLSVKLRNTNSQDLSLIANAYAKLNFYHPRLFKRLSEEIPHKLTHFEPEHVVSVTHAFVKLKIPDTLFFDDIAEQVLRDLSSYSPRCTALIGNLLGSRLRYDHTDFWMAFLSHAWRKRQELCASEAIMIAHGLSAVFYTGEKRLKRGQMLDRMTRKREQREQEKEVNENEGEDDDHGEGKNRESHKERESIEMFLRFMIEKISKDFHDLSIPEIAQVFNTCSRTGIDDPDLLFRCLYTRFQQSPKLIDDVGVAFISQVLHACGVLSRVSLEDLNRKKEDPKDRKKTYKKELIDLLTTRLYLIALEDVFGGTKDERQSSSHRALSAAGNTSEEKRNELEDLHESDREEQNRQRKDEEKGERYRSDNGNKETLPYALTPQAISVCLRALQRLRWSERGGKSDEEEEAVYVSSRSSETQTQASLSSSQEKDLRSSSSSFHEDVSSSSSLLSIPNTDMISSPSSVSSSLLSASSTPSSSSPSAPPSSSIYSLLESPSSPSSPPPSSFREATENRLLSMAFPPHLTPGIDLQEVQEKLVPLLCTCLSKQLPHFTPQGLCESVDALSSLGVENDFLFYQISTEIRSKRIWPFLTPQSLITILRAFSRHCHSSSMKIQHEKRLGTGQQETSTSQARPSPVPLIVVKCLDRLRHSIARMDQEECIIFQRTFSQIEEMWIPQERELLSMVSEREEKNNDQGHEANEKKKKKSGLLLDWSREKIRGSSTHADRTSEEFCRGEEEEDEDDKREVFLEGVVEDEGKKKGVVSTEAKRSSGKDVMEVTRGQKGDGIDKTIKKNQKKYENIEEMRSLIRLVKRGLDRRLMNLGDLHAIHEKKIQEDDEDIGVGCRSKDRDCSSYLGGREKSRYWIRESTDGKGEREEREIDKERSALKRERIYSPGMSSQARRGVEKAMASAFAAEDAEREAVRFFSEREEPYGNYYRLRHVETRTKYVEGSEKDEEKEEFDAGDVFRQERSSRLTTGKASKSDDQKVLYETQQDGETPPSIGKRTIGRRRRGRCRARQMSFSFESASEPSFLSQSTDTTSLRRMIDEDPENSLSKREEVLTPGTSRDGNKKSYRKPRRSEMINDPYDVDPARYAKLIFEQETNQNTPEKDGQKRNRILGDSLDELFSRLHGRNQGGGSQEGAGRPEAERALECKETKEEGDLPDGHIPMRREEMLSSEAMPSQRRKKGR</sequence>
<dbReference type="OrthoDB" id="430737at2759"/>
<feature type="region of interest" description="Disordered" evidence="1">
    <location>
        <begin position="181"/>
        <end position="212"/>
    </location>
</feature>
<keyword evidence="3" id="KW-1185">Reference proteome</keyword>
<feature type="compositionally biased region" description="Basic residues" evidence="1">
    <location>
        <begin position="185"/>
        <end position="195"/>
    </location>
</feature>
<name>A0A2C6L2Q5_9APIC</name>
<feature type="region of interest" description="Disordered" evidence="1">
    <location>
        <begin position="623"/>
        <end position="684"/>
    </location>
</feature>
<feature type="region of interest" description="Disordered" evidence="1">
    <location>
        <begin position="460"/>
        <end position="498"/>
    </location>
</feature>
<feature type="compositionally biased region" description="Low complexity" evidence="1">
    <location>
        <begin position="767"/>
        <end position="805"/>
    </location>
</feature>
<feature type="compositionally biased region" description="Basic and acidic residues" evidence="1">
    <location>
        <begin position="1176"/>
        <end position="1199"/>
    </location>
</feature>
<feature type="compositionally biased region" description="Basic and acidic residues" evidence="1">
    <location>
        <begin position="460"/>
        <end position="478"/>
    </location>
</feature>
<feature type="compositionally biased region" description="Basic and acidic residues" evidence="1">
    <location>
        <begin position="1451"/>
        <end position="1482"/>
    </location>
</feature>
<organism evidence="2 3">
    <name type="scientific">Cystoisospora suis</name>
    <dbReference type="NCBI Taxonomy" id="483139"/>
    <lineage>
        <taxon>Eukaryota</taxon>
        <taxon>Sar</taxon>
        <taxon>Alveolata</taxon>
        <taxon>Apicomplexa</taxon>
        <taxon>Conoidasida</taxon>
        <taxon>Coccidia</taxon>
        <taxon>Eucoccidiorida</taxon>
        <taxon>Eimeriorina</taxon>
        <taxon>Sarcocystidae</taxon>
        <taxon>Cystoisospora</taxon>
    </lineage>
</organism>
<feature type="compositionally biased region" description="Acidic residues" evidence="1">
    <location>
        <begin position="1260"/>
        <end position="1270"/>
    </location>
</feature>
<feature type="compositionally biased region" description="Basic and acidic residues" evidence="1">
    <location>
        <begin position="736"/>
        <end position="751"/>
    </location>
</feature>
<feature type="region of interest" description="Disordered" evidence="1">
    <location>
        <begin position="1254"/>
        <end position="1497"/>
    </location>
</feature>
<dbReference type="EMBL" id="MIGC01001741">
    <property type="protein sequence ID" value="PHJ22298.1"/>
    <property type="molecule type" value="Genomic_DNA"/>
</dbReference>
<feature type="compositionally biased region" description="Polar residues" evidence="1">
    <location>
        <begin position="720"/>
        <end position="735"/>
    </location>
</feature>
<protein>
    <submittedName>
        <fullName evidence="2">Uncharacterized protein</fullName>
    </submittedName>
</protein>
<dbReference type="Proteomes" id="UP000221165">
    <property type="component" value="Unassembled WGS sequence"/>
</dbReference>
<feature type="compositionally biased region" description="Basic and acidic residues" evidence="1">
    <location>
        <begin position="1027"/>
        <end position="1042"/>
    </location>
</feature>
<feature type="compositionally biased region" description="Basic and acidic residues" evidence="1">
    <location>
        <begin position="488"/>
        <end position="498"/>
    </location>
</feature>
<feature type="region of interest" description="Disordered" evidence="1">
    <location>
        <begin position="706"/>
        <end position="816"/>
    </location>
</feature>
<comment type="caution">
    <text evidence="2">The sequence shown here is derived from an EMBL/GenBank/DDBJ whole genome shotgun (WGS) entry which is preliminary data.</text>
</comment>
<proteinExistence type="predicted"/>
<feature type="region of interest" description="Disordered" evidence="1">
    <location>
        <begin position="1027"/>
        <end position="1047"/>
    </location>
</feature>
<dbReference type="VEuPathDB" id="ToxoDB:CSUI_003860"/>
<feature type="compositionally biased region" description="Basic and acidic residues" evidence="1">
    <location>
        <begin position="196"/>
        <end position="212"/>
    </location>
</feature>
<feature type="compositionally biased region" description="Low complexity" evidence="1">
    <location>
        <begin position="1328"/>
        <end position="1341"/>
    </location>
</feature>
<dbReference type="RefSeq" id="XP_067923975.1">
    <property type="nucleotide sequence ID" value="XM_068064055.1"/>
</dbReference>
<feature type="compositionally biased region" description="Polar residues" evidence="1">
    <location>
        <begin position="929"/>
        <end position="940"/>
    </location>
</feature>
<evidence type="ECO:0000313" key="3">
    <source>
        <dbReference type="Proteomes" id="UP000221165"/>
    </source>
</evidence>
<reference evidence="2 3" key="1">
    <citation type="journal article" date="2017" name="Int. J. Parasitol.">
        <title>The genome of the protozoan parasite Cystoisospora suis and a reverse vaccinology approach to identify vaccine candidates.</title>
        <authorList>
            <person name="Palmieri N."/>
            <person name="Shrestha A."/>
            <person name="Ruttkowski B."/>
            <person name="Beck T."/>
            <person name="Vogl C."/>
            <person name="Tomley F."/>
            <person name="Blake D.P."/>
            <person name="Joachim A."/>
        </authorList>
    </citation>
    <scope>NUCLEOTIDE SEQUENCE [LARGE SCALE GENOMIC DNA]</scope>
    <source>
        <strain evidence="2 3">Wien I</strain>
    </source>
</reference>
<feature type="compositionally biased region" description="Basic residues" evidence="1">
    <location>
        <begin position="1313"/>
        <end position="1324"/>
    </location>
</feature>
<dbReference type="GeneID" id="94427266"/>
<feature type="compositionally biased region" description="Basic and acidic residues" evidence="1">
    <location>
        <begin position="641"/>
        <end position="678"/>
    </location>
</feature>
<feature type="region of interest" description="Disordered" evidence="1">
    <location>
        <begin position="1176"/>
        <end position="1211"/>
    </location>
</feature>
<evidence type="ECO:0000313" key="2">
    <source>
        <dbReference type="EMBL" id="PHJ22298.1"/>
    </source>
</evidence>
<accession>A0A2C6L2Q5</accession>
<evidence type="ECO:0000256" key="1">
    <source>
        <dbReference type="SAM" id="MobiDB-lite"/>
    </source>
</evidence>